<organism evidence="1 2">
    <name type="scientific">Anabaena azotica FACHB-119</name>
    <dbReference type="NCBI Taxonomy" id="947527"/>
    <lineage>
        <taxon>Bacteria</taxon>
        <taxon>Bacillati</taxon>
        <taxon>Cyanobacteriota</taxon>
        <taxon>Cyanophyceae</taxon>
        <taxon>Nostocales</taxon>
        <taxon>Nostocaceae</taxon>
        <taxon>Anabaena</taxon>
        <taxon>Anabaena azotica</taxon>
    </lineage>
</organism>
<sequence length="50" mass="5451">MLEKLLLAAIITFTLSIFTKLSAPTSNNVGFDFGSKEVTTVTQFVSIVEQ</sequence>
<dbReference type="EMBL" id="JACJSG010000009">
    <property type="protein sequence ID" value="MBD2500686.1"/>
    <property type="molecule type" value="Genomic_DNA"/>
</dbReference>
<evidence type="ECO:0000313" key="1">
    <source>
        <dbReference type="EMBL" id="MBD2500686.1"/>
    </source>
</evidence>
<keyword evidence="2" id="KW-1185">Reference proteome</keyword>
<dbReference type="Proteomes" id="UP000661112">
    <property type="component" value="Unassembled WGS sequence"/>
</dbReference>
<reference evidence="1 2" key="1">
    <citation type="journal article" date="2020" name="ISME J.">
        <title>Comparative genomics reveals insights into cyanobacterial evolution and habitat adaptation.</title>
        <authorList>
            <person name="Chen M.Y."/>
            <person name="Teng W.K."/>
            <person name="Zhao L."/>
            <person name="Hu C.X."/>
            <person name="Zhou Y.K."/>
            <person name="Han B.P."/>
            <person name="Song L.R."/>
            <person name="Shu W.S."/>
        </authorList>
    </citation>
    <scope>NUCLEOTIDE SEQUENCE [LARGE SCALE GENOMIC DNA]</scope>
    <source>
        <strain evidence="1 2">FACHB-119</strain>
    </source>
</reference>
<dbReference type="RefSeq" id="WP_190469974.1">
    <property type="nucleotide sequence ID" value="NZ_JACJSG010000009.1"/>
</dbReference>
<accession>A0ABR8D153</accession>
<comment type="caution">
    <text evidence="1">The sequence shown here is derived from an EMBL/GenBank/DDBJ whole genome shotgun (WGS) entry which is preliminary data.</text>
</comment>
<name>A0ABR8D153_9NOST</name>
<gene>
    <name evidence="1" type="ORF">H6G83_08665</name>
</gene>
<proteinExistence type="predicted"/>
<evidence type="ECO:0000313" key="2">
    <source>
        <dbReference type="Proteomes" id="UP000661112"/>
    </source>
</evidence>
<protein>
    <submittedName>
        <fullName evidence="1">Uncharacterized protein</fullName>
    </submittedName>
</protein>